<gene>
    <name evidence="9" type="ORF">CRM22_000818</name>
</gene>
<keyword evidence="2" id="KW-0808">Transferase</keyword>
<dbReference type="PANTHER" id="PTHR11584">
    <property type="entry name" value="SERINE/THREONINE PROTEIN KINASE"/>
    <property type="match status" value="1"/>
</dbReference>
<evidence type="ECO:0000256" key="6">
    <source>
        <dbReference type="PROSITE-ProRule" id="PRU10141"/>
    </source>
</evidence>
<dbReference type="InterPro" id="IPR025136">
    <property type="entry name" value="MAP3K_TRAF-bd"/>
</dbReference>
<comment type="caution">
    <text evidence="9">The sequence shown here is derived from an EMBL/GenBank/DDBJ whole genome shotgun (WGS) entry which is preliminary data.</text>
</comment>
<dbReference type="PROSITE" id="PS00108">
    <property type="entry name" value="PROTEIN_KINASE_ST"/>
    <property type="match status" value="1"/>
</dbReference>
<evidence type="ECO:0000256" key="1">
    <source>
        <dbReference type="ARBA" id="ARBA00022527"/>
    </source>
</evidence>
<evidence type="ECO:0000256" key="3">
    <source>
        <dbReference type="ARBA" id="ARBA00022741"/>
    </source>
</evidence>
<accession>A0A4V3SH25</accession>
<dbReference type="GO" id="GO:0005524">
    <property type="term" value="F:ATP binding"/>
    <property type="evidence" value="ECO:0007669"/>
    <property type="project" value="UniProtKB-UniRule"/>
</dbReference>
<dbReference type="GO" id="GO:0035556">
    <property type="term" value="P:intracellular signal transduction"/>
    <property type="evidence" value="ECO:0007669"/>
    <property type="project" value="UniProtKB-ARBA"/>
</dbReference>
<keyword evidence="10" id="KW-1185">Reference proteome</keyword>
<dbReference type="Gene3D" id="1.10.510.10">
    <property type="entry name" value="Transferase(Phosphotransferase) domain 1"/>
    <property type="match status" value="1"/>
</dbReference>
<dbReference type="OrthoDB" id="275301at2759"/>
<keyword evidence="1" id="KW-0723">Serine/threonine-protein kinase</keyword>
<feature type="compositionally biased region" description="Basic and acidic residues" evidence="7">
    <location>
        <begin position="1233"/>
        <end position="1249"/>
    </location>
</feature>
<proteinExistence type="predicted"/>
<evidence type="ECO:0000256" key="2">
    <source>
        <dbReference type="ARBA" id="ARBA00022679"/>
    </source>
</evidence>
<dbReference type="Proteomes" id="UP000308267">
    <property type="component" value="Unassembled WGS sequence"/>
</dbReference>
<keyword evidence="5 6" id="KW-0067">ATP-binding</keyword>
<organism evidence="9 10">
    <name type="scientific">Opisthorchis felineus</name>
    <dbReference type="NCBI Taxonomy" id="147828"/>
    <lineage>
        <taxon>Eukaryota</taxon>
        <taxon>Metazoa</taxon>
        <taxon>Spiralia</taxon>
        <taxon>Lophotrochozoa</taxon>
        <taxon>Platyhelminthes</taxon>
        <taxon>Trematoda</taxon>
        <taxon>Digenea</taxon>
        <taxon>Opisthorchiida</taxon>
        <taxon>Opisthorchiata</taxon>
        <taxon>Opisthorchiidae</taxon>
        <taxon>Opisthorchis</taxon>
    </lineage>
</organism>
<dbReference type="SMART" id="SM00220">
    <property type="entry name" value="S_TKc"/>
    <property type="match status" value="1"/>
</dbReference>
<protein>
    <recommendedName>
        <fullName evidence="8">Protein kinase domain-containing protein</fullName>
    </recommendedName>
</protein>
<feature type="compositionally biased region" description="Polar residues" evidence="7">
    <location>
        <begin position="1251"/>
        <end position="1268"/>
    </location>
</feature>
<keyword evidence="4" id="KW-0418">Kinase</keyword>
<dbReference type="PANTHER" id="PTHR11584:SF394">
    <property type="entry name" value="APOPTOTIC SIGNAL-REGULATING KINASE 1, ISOFORM C"/>
    <property type="match status" value="1"/>
</dbReference>
<dbReference type="InterPro" id="IPR017441">
    <property type="entry name" value="Protein_kinase_ATP_BS"/>
</dbReference>
<dbReference type="Pfam" id="PF13281">
    <property type="entry name" value="MAP3K_TRAF_bd"/>
    <property type="match status" value="1"/>
</dbReference>
<reference evidence="9 10" key="1">
    <citation type="journal article" date="2019" name="BMC Genomics">
        <title>New insights from Opisthorchis felineus genome: update on genomics of the epidemiologically important liver flukes.</title>
        <authorList>
            <person name="Ershov N.I."/>
            <person name="Mordvinov V.A."/>
            <person name="Prokhortchouk E.B."/>
            <person name="Pakharukova M.Y."/>
            <person name="Gunbin K.V."/>
            <person name="Ustyantsev K."/>
            <person name="Genaev M.A."/>
            <person name="Blinov A.G."/>
            <person name="Mazur A."/>
            <person name="Boulygina E."/>
            <person name="Tsygankova S."/>
            <person name="Khrameeva E."/>
            <person name="Chekanov N."/>
            <person name="Fan G."/>
            <person name="Xiao A."/>
            <person name="Zhang H."/>
            <person name="Xu X."/>
            <person name="Yang H."/>
            <person name="Solovyev V."/>
            <person name="Lee S.M."/>
            <person name="Liu X."/>
            <person name="Afonnikov D.A."/>
            <person name="Skryabin K.G."/>
        </authorList>
    </citation>
    <scope>NUCLEOTIDE SEQUENCE [LARGE SCALE GENOMIC DNA]</scope>
    <source>
        <strain evidence="9">AK-0245</strain>
        <tissue evidence="9">Whole organism</tissue>
    </source>
</reference>
<dbReference type="PROSITE" id="PS00107">
    <property type="entry name" value="PROTEIN_KINASE_ATP"/>
    <property type="match status" value="1"/>
</dbReference>
<dbReference type="Gene3D" id="3.30.200.20">
    <property type="entry name" value="Phosphorylase Kinase, domain 1"/>
    <property type="match status" value="1"/>
</dbReference>
<evidence type="ECO:0000256" key="7">
    <source>
        <dbReference type="SAM" id="MobiDB-lite"/>
    </source>
</evidence>
<sequence length="1467" mass="164912">MDVALLTDSMQIRSRAVDEVEKTCKRIKATLHFVLYDDAVRFRTTALDSMNHSDVLVVDMGEKLQEHQAELLYHLSVRESSNLLDNVILLNFVPGKSNATLVSSLKQNVTIIPYLLTKDDTLVSLDTSVLDNELLQDDTMINKSCLQRKSLSDEILDVLKASKGNSRAPVQMKFLADLRKARSEYKGAELRERLRMLRRRLDDPQLMCHDIVRNMLLAYRDCADYDGMIKLVKAIRQPDVLPNAVDTSTFTYLYAFALNRRKKPGDQELALKEITGLIETGVNCSADMYGLRGRIYKDRFVQSPDYSDTESLKLAIESYRTGYQASASDYLGINLATLLACDDPDSISGAEHREICARLNCSIGALGDISQLADYWDLATLFELCVLNRNYSGAVPILDQMFRMDPPAWKLSSTIQNIKLICHFRRITSEKSYKIPNNFNFWLEFLFDVQVETEVETQEADTTEPAAEEYQTLFLVLIMGSQDADWKPAYLDIGLDPRRLRITFCDQSEPGVLSPLHAPTAIPDENSPASRSESLVNYFDLSVENIKGISVAKNTVGQVYLFTVCDLYNYTLKFSCDVVRMKFCKVVRDQLLKPEQRDVLSLPYTTPTRLEFEYSGQKLGAGAFGTVYAGIERNGERPIAIKEIPIKDPTQEQRMVEEIRLHARLEHKNIVRYLDAVVQNNTLKILMELVSGGSLKFVVKTYGKLDEETVADYSAQILEGLYYLHKNRIVHRDIKPDNILVDKHEPLLKISDFGVSKLLMGLERRATSVLGTHCYMAPELLQNKGGYDFSVDIWSFGCTVVYMLTGQPLYGGLNEWQVCYLVGSTMQHPDIPDDVSSTCRDFLERTFAPDPEKRAPASALRLDPFVDPHGYNKPRLPRSSVSYIGSIPRRTTPIPFERFISDNPQKVTRSTVIEAGQLPVERFQDGFVSPCVPDHKNNHLNAPLQVDPCSTSVPAYLNATAALPPPGPVSKPKQPRLNLNAACSDQSNKVPDDFFTVRSKTPEPTTCTPEPFKIIRQEAESKRLLCEALTEAKDSIVLAWHKQLTKSGARLPLSAPRTVSPPPLTENAEIALDSNNSSSPPLSQHEKMELELLECLYRMLLNHLRGGSLWSTMSRFVAQSFGSEISSSMCRIGESPEDGLTRDFCTIIKKLQLQSYRDDVALYPSSWLFTYLYSALGKLWRSAEAPLCKALRGPHAVLAWYQFIQDAVVCALDQLNVADQYINLDATKAHARTDGKRVRMRQARAERRTVQLGSRKSTTGPQLSSAESGVATQRIRPISLAGQAGVFQSPTENYHEEPVETMDNVTETNIESSLPATANEAPFLLSSAISSDVESDAGVHTILRESSTLKVKYARLVSEYNELFRIAIAQKEMDIEELRHVVPEFTCHSLEASTGFPNVRTWLESLDLNQDDLETLASNITDESDFLAMGTKEDLYRMNLHYSTILRVWRAVVSIRGTARTLEQSTV</sequence>
<name>A0A4V3SH25_OPIFE</name>
<dbReference type="CDD" id="cd06606">
    <property type="entry name" value="STKc_MAPKKK"/>
    <property type="match status" value="1"/>
</dbReference>
<dbReference type="STRING" id="147828.A0A4V3SH25"/>
<dbReference type="GO" id="GO:0004674">
    <property type="term" value="F:protein serine/threonine kinase activity"/>
    <property type="evidence" value="ECO:0007669"/>
    <property type="project" value="UniProtKB-KW"/>
</dbReference>
<evidence type="ECO:0000313" key="9">
    <source>
        <dbReference type="EMBL" id="TGZ74654.1"/>
    </source>
</evidence>
<keyword evidence="3 6" id="KW-0547">Nucleotide-binding</keyword>
<dbReference type="SUPFAM" id="SSF56112">
    <property type="entry name" value="Protein kinase-like (PK-like)"/>
    <property type="match status" value="1"/>
</dbReference>
<dbReference type="PROSITE" id="PS50011">
    <property type="entry name" value="PROTEIN_KINASE_DOM"/>
    <property type="match status" value="1"/>
</dbReference>
<evidence type="ECO:0000256" key="5">
    <source>
        <dbReference type="ARBA" id="ARBA00022840"/>
    </source>
</evidence>
<feature type="domain" description="Protein kinase" evidence="8">
    <location>
        <begin position="613"/>
        <end position="866"/>
    </location>
</feature>
<dbReference type="Pfam" id="PF00069">
    <property type="entry name" value="Pkinase"/>
    <property type="match status" value="1"/>
</dbReference>
<evidence type="ECO:0000313" key="10">
    <source>
        <dbReference type="Proteomes" id="UP000308267"/>
    </source>
</evidence>
<dbReference type="InterPro" id="IPR008271">
    <property type="entry name" value="Ser/Thr_kinase_AS"/>
</dbReference>
<feature type="binding site" evidence="6">
    <location>
        <position position="647"/>
    </location>
    <ligand>
        <name>ATP</name>
        <dbReference type="ChEBI" id="CHEBI:30616"/>
    </ligand>
</feature>
<dbReference type="InterPro" id="IPR000719">
    <property type="entry name" value="Prot_kinase_dom"/>
</dbReference>
<dbReference type="EMBL" id="SJOL01001579">
    <property type="protein sequence ID" value="TGZ74654.1"/>
    <property type="molecule type" value="Genomic_DNA"/>
</dbReference>
<evidence type="ECO:0000259" key="8">
    <source>
        <dbReference type="PROSITE" id="PS50011"/>
    </source>
</evidence>
<dbReference type="InterPro" id="IPR011009">
    <property type="entry name" value="Kinase-like_dom_sf"/>
</dbReference>
<evidence type="ECO:0000256" key="4">
    <source>
        <dbReference type="ARBA" id="ARBA00022777"/>
    </source>
</evidence>
<feature type="region of interest" description="Disordered" evidence="7">
    <location>
        <begin position="1233"/>
        <end position="1268"/>
    </location>
</feature>